<protein>
    <submittedName>
        <fullName evidence="9">Phosphoribosylformylglycinamidine synthase</fullName>
        <ecNumber evidence="9">6.3.5.3</ecNumber>
    </submittedName>
</protein>
<evidence type="ECO:0000256" key="3">
    <source>
        <dbReference type="ARBA" id="ARBA00022741"/>
    </source>
</evidence>
<dbReference type="GO" id="GO:0005524">
    <property type="term" value="F:ATP binding"/>
    <property type="evidence" value="ECO:0007669"/>
    <property type="project" value="UniProtKB-KW"/>
</dbReference>
<evidence type="ECO:0000259" key="7">
    <source>
        <dbReference type="Pfam" id="PF02769"/>
    </source>
</evidence>
<dbReference type="CDD" id="cd02204">
    <property type="entry name" value="PurL_repeat2"/>
    <property type="match status" value="1"/>
</dbReference>
<dbReference type="NCBIfam" id="TIGR01857">
    <property type="entry name" value="FGAM-synthase"/>
    <property type="match status" value="1"/>
</dbReference>
<evidence type="ECO:0000313" key="10">
    <source>
        <dbReference type="Proteomes" id="UP000002318"/>
    </source>
</evidence>
<dbReference type="PANTHER" id="PTHR10099">
    <property type="entry name" value="PHOSPHORIBOSYLFORMYLGLYCINAMIDINE SYNTHASE"/>
    <property type="match status" value="1"/>
</dbReference>
<keyword evidence="6" id="KW-0460">Magnesium</keyword>
<dbReference type="STRING" id="573413.Spirs_3128"/>
<dbReference type="Proteomes" id="UP000002318">
    <property type="component" value="Chromosome"/>
</dbReference>
<dbReference type="KEGG" id="ssm:Spirs_3128"/>
<evidence type="ECO:0000256" key="2">
    <source>
        <dbReference type="ARBA" id="ARBA00022723"/>
    </source>
</evidence>
<dbReference type="InterPro" id="IPR036676">
    <property type="entry name" value="PurM-like_C_sf"/>
</dbReference>
<evidence type="ECO:0000259" key="8">
    <source>
        <dbReference type="Pfam" id="PF18072"/>
    </source>
</evidence>
<dbReference type="InterPro" id="IPR029062">
    <property type="entry name" value="Class_I_gatase-like"/>
</dbReference>
<dbReference type="SMART" id="SM01211">
    <property type="entry name" value="GATase_5"/>
    <property type="match status" value="1"/>
</dbReference>
<dbReference type="Pfam" id="PF13507">
    <property type="entry name" value="GATase_5"/>
    <property type="match status" value="1"/>
</dbReference>
<evidence type="ECO:0000256" key="1">
    <source>
        <dbReference type="ARBA" id="ARBA00022598"/>
    </source>
</evidence>
<dbReference type="SUPFAM" id="SSF52317">
    <property type="entry name" value="Class I glutamine amidotransferase-like"/>
    <property type="match status" value="1"/>
</dbReference>
<dbReference type="Gene3D" id="3.40.50.880">
    <property type="match status" value="1"/>
</dbReference>
<feature type="domain" description="Phosphoribosylformylglycinamidine synthase linker" evidence="8">
    <location>
        <begin position="161"/>
        <end position="210"/>
    </location>
</feature>
<organism evidence="9 10">
    <name type="scientific">Sediminispirochaeta smaragdinae (strain DSM 11293 / JCM 15392 / SEBR 4228)</name>
    <name type="common">Spirochaeta smaragdinae</name>
    <dbReference type="NCBI Taxonomy" id="573413"/>
    <lineage>
        <taxon>Bacteria</taxon>
        <taxon>Pseudomonadati</taxon>
        <taxon>Spirochaetota</taxon>
        <taxon>Spirochaetia</taxon>
        <taxon>Spirochaetales</taxon>
        <taxon>Spirochaetaceae</taxon>
        <taxon>Sediminispirochaeta</taxon>
    </lineage>
</organism>
<dbReference type="GO" id="GO:0004642">
    <property type="term" value="F:phosphoribosylformylglycinamidine synthase activity"/>
    <property type="evidence" value="ECO:0007669"/>
    <property type="project" value="UniProtKB-EC"/>
</dbReference>
<sequence length="1240" mass="133725">MFIFFEKRESFRTSSDELLQDFHQRLGIEGLSKIRLFSGYRISGDLSVEVVERALRDPVTDLGPLTDPPFDDAACWSFAWGLLPAQFDQRGASAKEAVELQGGAVEAVRSISCCLFYGELSEKDRQSIRKDLVNPVDSYEIDLDGEEGLLRGFRFLSDAALEELGKRHGIVMAPSELQFCRNYFRDELDRDPTLTELAILATYWSDHCRHTTFNTPLTHVSVEKSHYLYGLEETLHSYHDRFGDGLSLMNIATAGVKILSAEGKIPDLDVSEEINAASIRISVGHESGEGRSATSEPWLLMFKNETHNHPTEIEPFGGAATCIGGAIRDPLSGRSYVHQAMRLSGAAFPDPNVEEMEEELLRSSKLSRTTLARESAHGYSSYGNQIGIPTGLVRELYAEGFRAKRFEAGAVVGAVPLSSIRRERPVAGDVVILVGGATGRDGIGGATGSSRAHDAESIHRSAAEVQKGNPPEERALQRFFRKRETAALIKRCNDFGAGGVAVAVGELAPGLSINLSAVPLKYRDLSPMEITLSESQERMAVVVAACDADTFVALAAEEDLVASIIAEVTEEPLLTIASRDGIVAKLPRQLLDSAGGDSRAEARVPSPSETSFFDEILRRRNAVQEDRRWALLLSEDNVAGAEGLTEQFDSSVGARSVLSPLGGKYQLTPTEAMAALIPSKREGVSTASIMSCGYAPEIGLWSPYHGAIYAILEAVCRSLATGAALGSIRLSLQEYFPPPGEDAEGWGRPASALLGALRAQLALGIPAIGGKDSMSGSWMELKVPPTLAAFAVAPVSAVSVQSPEFKKIGSKIFLIHHSRLENGEPDFPLFLRQAAFLEQLMQGGNVLACRSVGFGGVAQAVAEMGFGNGIGFDGDLPKGLDPFDPAYGSFLIEWNGGATLPEDDESFLTAVGSTTKKQNFRIGGMNISMDRALEAWRSKKAELYPGPGGSRGSASGLPSVPFSEAYPVPRTLARRGPEVLVLSFPGTNCEEETATAFRREGGDVSHFLFRTRCAGGPPSSLESMEKAIAKAKIVVIPGGFSAGDEPDGAAKYIAAVLGNPRIAGALEELLYRRDGLMLGICNGFQALVRSGLLPYGRITARRERDPVLAPNQIGRHVSRYCGTRCESDLGPWMRLLSPGDLQVVPVSHGEGRFVAPAALLDELEQNRQVAFRYCDNEGHVALDYPDNPNGSMRGIEGILSPDGRILGKMGHSERSGRYVAKNIPGAGWQPIFRAGIDYFL</sequence>
<keyword evidence="10" id="KW-1185">Reference proteome</keyword>
<keyword evidence="2" id="KW-0479">Metal-binding</keyword>
<dbReference type="GO" id="GO:0046872">
    <property type="term" value="F:metal ion binding"/>
    <property type="evidence" value="ECO:0007669"/>
    <property type="project" value="UniProtKB-KW"/>
</dbReference>
<dbReference type="SUPFAM" id="SSF55326">
    <property type="entry name" value="PurM N-terminal domain-like"/>
    <property type="match status" value="2"/>
</dbReference>
<dbReference type="InterPro" id="IPR041609">
    <property type="entry name" value="PurL_linker"/>
</dbReference>
<dbReference type="Gene3D" id="3.90.650.10">
    <property type="entry name" value="PurM-like C-terminal domain"/>
    <property type="match status" value="2"/>
</dbReference>
<dbReference type="SUPFAM" id="SSF56042">
    <property type="entry name" value="PurM C-terminal domain-like"/>
    <property type="match status" value="2"/>
</dbReference>
<keyword evidence="5" id="KW-0067">ATP-binding</keyword>
<proteinExistence type="predicted"/>
<dbReference type="EC" id="6.3.5.3" evidence="9"/>
<evidence type="ECO:0000256" key="5">
    <source>
        <dbReference type="ARBA" id="ARBA00022840"/>
    </source>
</evidence>
<dbReference type="eggNOG" id="COG0047">
    <property type="taxonomic scope" value="Bacteria"/>
</dbReference>
<dbReference type="InterPro" id="IPR036921">
    <property type="entry name" value="PurM-like_N_sf"/>
</dbReference>
<reference evidence="9 10" key="1">
    <citation type="journal article" date="2010" name="Stand. Genomic Sci.">
        <title>Complete genome sequence of Spirochaeta smaragdinae type strain (SEBR 4228).</title>
        <authorList>
            <person name="Mavromatis K."/>
            <person name="Yasawong M."/>
            <person name="Chertkov O."/>
            <person name="Lapidus A."/>
            <person name="Lucas S."/>
            <person name="Nolan M."/>
            <person name="Del Rio T.G."/>
            <person name="Tice H."/>
            <person name="Cheng J.F."/>
            <person name="Pitluck S."/>
            <person name="Liolios K."/>
            <person name="Ivanova N."/>
            <person name="Tapia R."/>
            <person name="Han C."/>
            <person name="Bruce D."/>
            <person name="Goodwin L."/>
            <person name="Pati A."/>
            <person name="Chen A."/>
            <person name="Palaniappan K."/>
            <person name="Land M."/>
            <person name="Hauser L."/>
            <person name="Chang Y.J."/>
            <person name="Jeffries C.D."/>
            <person name="Detter J.C."/>
            <person name="Rohde M."/>
            <person name="Brambilla E."/>
            <person name="Spring S."/>
            <person name="Goker M."/>
            <person name="Sikorski J."/>
            <person name="Woyke T."/>
            <person name="Bristow J."/>
            <person name="Eisen J.A."/>
            <person name="Markowitz V."/>
            <person name="Hugenholtz P."/>
            <person name="Klenk H.P."/>
            <person name="Kyrpides N.C."/>
        </authorList>
    </citation>
    <scope>NUCLEOTIDE SEQUENCE [LARGE SCALE GENOMIC DNA]</scope>
    <source>
        <strain evidence="10">DSM 11293 / JCM 15392 / SEBR 4228</strain>
    </source>
</reference>
<evidence type="ECO:0000256" key="6">
    <source>
        <dbReference type="ARBA" id="ARBA00022842"/>
    </source>
</evidence>
<dbReference type="HOGENOM" id="CLU_003100_2_0_12"/>
<keyword evidence="4" id="KW-0658">Purine biosynthesis</keyword>
<dbReference type="Pfam" id="PF02769">
    <property type="entry name" value="AIRS_C"/>
    <property type="match status" value="1"/>
</dbReference>
<evidence type="ECO:0000256" key="4">
    <source>
        <dbReference type="ARBA" id="ARBA00022755"/>
    </source>
</evidence>
<gene>
    <name evidence="9" type="ordered locus">Spirs_3128</name>
</gene>
<keyword evidence="3" id="KW-0547">Nucleotide-binding</keyword>
<dbReference type="Pfam" id="PF18072">
    <property type="entry name" value="FGAR-AT_linker"/>
    <property type="match status" value="1"/>
</dbReference>
<feature type="domain" description="PurM-like C-terminal" evidence="7">
    <location>
        <begin position="427"/>
        <end position="574"/>
    </location>
</feature>
<dbReference type="GO" id="GO:0005737">
    <property type="term" value="C:cytoplasm"/>
    <property type="evidence" value="ECO:0007669"/>
    <property type="project" value="TreeGrafter"/>
</dbReference>
<evidence type="ECO:0000313" key="9">
    <source>
        <dbReference type="EMBL" id="ADK82226.1"/>
    </source>
</evidence>
<name>E1R4Y8_SEDSS</name>
<dbReference type="Gene3D" id="3.30.1330.10">
    <property type="entry name" value="PurM-like, N-terminal domain"/>
    <property type="match status" value="2"/>
</dbReference>
<dbReference type="PANTHER" id="PTHR10099:SF1">
    <property type="entry name" value="PHOSPHORIBOSYLFORMYLGLYCINAMIDINE SYNTHASE"/>
    <property type="match status" value="1"/>
</dbReference>
<dbReference type="EMBL" id="CP002116">
    <property type="protein sequence ID" value="ADK82226.1"/>
    <property type="molecule type" value="Genomic_DNA"/>
</dbReference>
<dbReference type="eggNOG" id="COG0046">
    <property type="taxonomic scope" value="Bacteria"/>
</dbReference>
<accession>E1R4Y8</accession>
<dbReference type="GO" id="GO:0006164">
    <property type="term" value="P:purine nucleotide biosynthetic process"/>
    <property type="evidence" value="ECO:0007669"/>
    <property type="project" value="UniProtKB-KW"/>
</dbReference>
<dbReference type="InterPro" id="IPR010141">
    <property type="entry name" value="FGAM_synthase"/>
</dbReference>
<keyword evidence="1 9" id="KW-0436">Ligase</keyword>
<dbReference type="AlphaFoldDB" id="E1R4Y8"/>
<dbReference type="InterPro" id="IPR010918">
    <property type="entry name" value="PurM-like_C_dom"/>
</dbReference>